<dbReference type="RefSeq" id="WP_259099404.1">
    <property type="nucleotide sequence ID" value="NZ_CP130454.1"/>
</dbReference>
<keyword evidence="8" id="KW-0624">Polysaccharide degradation</keyword>
<protein>
    <recommendedName>
        <fullName evidence="3 10">Beta-glucosidase</fullName>
        <ecNumber evidence="3 10">3.2.1.21</ecNumber>
    </recommendedName>
</protein>
<evidence type="ECO:0000313" key="11">
    <source>
        <dbReference type="EMBL" id="MCS3920384.1"/>
    </source>
</evidence>
<feature type="active site" description="Nucleophile" evidence="9">
    <location>
        <position position="354"/>
    </location>
</feature>
<dbReference type="EMBL" id="JANUCP010000005">
    <property type="protein sequence ID" value="MCS3920384.1"/>
    <property type="molecule type" value="Genomic_DNA"/>
</dbReference>
<evidence type="ECO:0000256" key="8">
    <source>
        <dbReference type="ARBA" id="ARBA00023326"/>
    </source>
</evidence>
<dbReference type="InterPro" id="IPR018120">
    <property type="entry name" value="Glyco_hydro_1_AS"/>
</dbReference>
<evidence type="ECO:0000313" key="12">
    <source>
        <dbReference type="Proteomes" id="UP001204798"/>
    </source>
</evidence>
<dbReference type="GO" id="GO:0008422">
    <property type="term" value="F:beta-glucosidase activity"/>
    <property type="evidence" value="ECO:0007669"/>
    <property type="project" value="UniProtKB-EC"/>
</dbReference>
<dbReference type="PRINTS" id="PR00131">
    <property type="entry name" value="GLHYDRLASE1"/>
</dbReference>
<evidence type="ECO:0000256" key="6">
    <source>
        <dbReference type="ARBA" id="ARBA00023277"/>
    </source>
</evidence>
<organism evidence="11 12">
    <name type="scientific">Candidatus Fervidibacter sacchari</name>
    <dbReference type="NCBI Taxonomy" id="1448929"/>
    <lineage>
        <taxon>Bacteria</taxon>
        <taxon>Candidatus Fervidibacterota</taxon>
        <taxon>Candidatus Fervidibacter</taxon>
    </lineage>
</organism>
<evidence type="ECO:0000256" key="4">
    <source>
        <dbReference type="ARBA" id="ARBA00022801"/>
    </source>
</evidence>
<dbReference type="PANTHER" id="PTHR10353:SF36">
    <property type="entry name" value="LP05116P"/>
    <property type="match status" value="1"/>
</dbReference>
<dbReference type="InterPro" id="IPR017853">
    <property type="entry name" value="GH"/>
</dbReference>
<keyword evidence="4 10" id="KW-0378">Hydrolase</keyword>
<name>A0ABT2EQZ0_9BACT</name>
<gene>
    <name evidence="11" type="ORF">M2350_002813</name>
</gene>
<evidence type="ECO:0000256" key="1">
    <source>
        <dbReference type="ARBA" id="ARBA00000448"/>
    </source>
</evidence>
<dbReference type="Gene3D" id="3.20.20.80">
    <property type="entry name" value="Glycosidases"/>
    <property type="match status" value="1"/>
</dbReference>
<dbReference type="EC" id="3.2.1.21" evidence="3 10"/>
<dbReference type="InterPro" id="IPR017736">
    <property type="entry name" value="Glyco_hydro_1_beta-glucosidase"/>
</dbReference>
<evidence type="ECO:0000256" key="3">
    <source>
        <dbReference type="ARBA" id="ARBA00012744"/>
    </source>
</evidence>
<dbReference type="Proteomes" id="UP001204798">
    <property type="component" value="Unassembled WGS sequence"/>
</dbReference>
<keyword evidence="6" id="KW-0119">Carbohydrate metabolism</keyword>
<evidence type="ECO:0000256" key="7">
    <source>
        <dbReference type="ARBA" id="ARBA00023295"/>
    </source>
</evidence>
<dbReference type="SUPFAM" id="SSF51445">
    <property type="entry name" value="(Trans)glycosidases"/>
    <property type="match status" value="1"/>
</dbReference>
<dbReference type="PROSITE" id="PS00572">
    <property type="entry name" value="GLYCOSYL_HYDROL_F1_1"/>
    <property type="match status" value="1"/>
</dbReference>
<evidence type="ECO:0000256" key="2">
    <source>
        <dbReference type="ARBA" id="ARBA00010838"/>
    </source>
</evidence>
<dbReference type="InterPro" id="IPR033132">
    <property type="entry name" value="GH_1_N_CS"/>
</dbReference>
<reference evidence="11 12" key="1">
    <citation type="submission" date="2022-08" db="EMBL/GenBank/DDBJ databases">
        <title>Bacterial and archaeal communities from various locations to study Microbial Dark Matter (Phase II).</title>
        <authorList>
            <person name="Stepanauskas R."/>
        </authorList>
    </citation>
    <scope>NUCLEOTIDE SEQUENCE [LARGE SCALE GENOMIC DNA]</scope>
    <source>
        <strain evidence="11 12">PD1</strain>
    </source>
</reference>
<accession>A0ABT2EQZ0</accession>
<dbReference type="PANTHER" id="PTHR10353">
    <property type="entry name" value="GLYCOSYL HYDROLASE"/>
    <property type="match status" value="1"/>
</dbReference>
<evidence type="ECO:0000256" key="9">
    <source>
        <dbReference type="PROSITE-ProRule" id="PRU10055"/>
    </source>
</evidence>
<dbReference type="Pfam" id="PF00232">
    <property type="entry name" value="Glyco_hydro_1"/>
    <property type="match status" value="1"/>
</dbReference>
<comment type="catalytic activity">
    <reaction evidence="1 10">
        <text>Hydrolysis of terminal, non-reducing beta-D-glucosyl residues with release of beta-D-glucose.</text>
        <dbReference type="EC" id="3.2.1.21"/>
    </reaction>
</comment>
<evidence type="ECO:0000256" key="5">
    <source>
        <dbReference type="ARBA" id="ARBA00023001"/>
    </source>
</evidence>
<keyword evidence="7 10" id="KW-0326">Glycosidase</keyword>
<comment type="similarity">
    <text evidence="2 10">Belongs to the glycosyl hydrolase 1 family.</text>
</comment>
<dbReference type="NCBIfam" id="TIGR03356">
    <property type="entry name" value="BGL"/>
    <property type="match status" value="1"/>
</dbReference>
<proteinExistence type="inferred from homology"/>
<comment type="caution">
    <text evidence="11">The sequence shown here is derived from an EMBL/GenBank/DDBJ whole genome shotgun (WGS) entry which is preliminary data.</text>
</comment>
<sequence length="449" mass="51348">MANVARFPEGFLWGVATAAYQIEGAWNEDGKGVSIWDTFSHTQGKIADGSTGDVACDHYHRWREDIALMKELGVKAYRFSIAWTRIIPQGSGPVNPKGLDFYDRLVDGLLEAGIKPFITLYHWDLPQALQDIGGWANRDVAYYFADYAAVVAHRLGDRVKHWMTHNEPWVVAWVGYAWGHHAPGIKNTKVALQVAHHLLLSHGLAVEVLKDLGDAETKVGIVLNLSPVHPATESDEDKAAAHRNDGYHNRWFLDPIFVGSYPADMWEWFGQLVPEVKPGDMSIISRRIDFLGVNYYTRSVVKHDPQGRLLQLRGVHVEGSEYTEMGWEVYPDGLYELLVRLHRDYKIPEIYITENGAAFKDEVTPDGKVHDERRLNYLREHFLRAHKAIQDGVPLKGYFVWSLMDNFEWAHGYTKRFGIVYVDYETQRRIIKDSGYWYQKVIAENGVPL</sequence>
<keyword evidence="5" id="KW-0136">Cellulose degradation</keyword>
<dbReference type="PROSITE" id="PS00653">
    <property type="entry name" value="GLYCOSYL_HYDROL_F1_2"/>
    <property type="match status" value="1"/>
</dbReference>
<keyword evidence="12" id="KW-1185">Reference proteome</keyword>
<evidence type="ECO:0000256" key="10">
    <source>
        <dbReference type="RuleBase" id="RU361175"/>
    </source>
</evidence>
<dbReference type="InterPro" id="IPR001360">
    <property type="entry name" value="Glyco_hydro_1"/>
</dbReference>